<dbReference type="OrthoDB" id="7807589at2"/>
<name>A0A1T4ZW81_9SPHN</name>
<proteinExistence type="predicted"/>
<dbReference type="GO" id="GO:0008270">
    <property type="term" value="F:zinc ion binding"/>
    <property type="evidence" value="ECO:0007669"/>
    <property type="project" value="InterPro"/>
</dbReference>
<dbReference type="InterPro" id="IPR003615">
    <property type="entry name" value="HNH_nuc"/>
</dbReference>
<dbReference type="CDD" id="cd00085">
    <property type="entry name" value="HNHc"/>
    <property type="match status" value="1"/>
</dbReference>
<accession>A0A1T4ZW81</accession>
<feature type="domain" description="HNH nuclease" evidence="1">
    <location>
        <begin position="12"/>
        <end position="65"/>
    </location>
</feature>
<dbReference type="Gene3D" id="1.10.30.50">
    <property type="match status" value="1"/>
</dbReference>
<keyword evidence="3" id="KW-1185">Reference proteome</keyword>
<dbReference type="InterPro" id="IPR002711">
    <property type="entry name" value="HNH"/>
</dbReference>
<reference evidence="3" key="1">
    <citation type="submission" date="2017-02" db="EMBL/GenBank/DDBJ databases">
        <authorList>
            <person name="Varghese N."/>
            <person name="Submissions S."/>
        </authorList>
    </citation>
    <scope>NUCLEOTIDE SEQUENCE [LARGE SCALE GENOMIC DNA]</scope>
    <source>
        <strain evidence="3">R11H</strain>
    </source>
</reference>
<dbReference type="Pfam" id="PF01844">
    <property type="entry name" value="HNH"/>
    <property type="match status" value="1"/>
</dbReference>
<dbReference type="GO" id="GO:0003676">
    <property type="term" value="F:nucleic acid binding"/>
    <property type="evidence" value="ECO:0007669"/>
    <property type="project" value="InterPro"/>
</dbReference>
<evidence type="ECO:0000259" key="1">
    <source>
        <dbReference type="SMART" id="SM00507"/>
    </source>
</evidence>
<organism evidence="2 3">
    <name type="scientific">Sphingopyxis flava</name>
    <dbReference type="NCBI Taxonomy" id="1507287"/>
    <lineage>
        <taxon>Bacteria</taxon>
        <taxon>Pseudomonadati</taxon>
        <taxon>Pseudomonadota</taxon>
        <taxon>Alphaproteobacteria</taxon>
        <taxon>Sphingomonadales</taxon>
        <taxon>Sphingomonadaceae</taxon>
        <taxon>Sphingopyxis</taxon>
    </lineage>
</organism>
<dbReference type="Proteomes" id="UP000190044">
    <property type="component" value="Unassembled WGS sequence"/>
</dbReference>
<gene>
    <name evidence="2" type="ORF">SAMN06295937_1001267</name>
</gene>
<evidence type="ECO:0000313" key="2">
    <source>
        <dbReference type="EMBL" id="SKB27041.1"/>
    </source>
</evidence>
<evidence type="ECO:0000313" key="3">
    <source>
        <dbReference type="Proteomes" id="UP000190044"/>
    </source>
</evidence>
<dbReference type="GO" id="GO:0004519">
    <property type="term" value="F:endonuclease activity"/>
    <property type="evidence" value="ECO:0007669"/>
    <property type="project" value="InterPro"/>
</dbReference>
<dbReference type="EMBL" id="FUYP01000001">
    <property type="protein sequence ID" value="SKB27041.1"/>
    <property type="molecule type" value="Genomic_DNA"/>
</dbReference>
<sequence length="88" mass="10103">MGERIRGRKGQQLRRRRLANEPLCRRCKERGRITAATVPDHIKPLALGGEDVDENIRCLCDDCHDQVTREQFGHRRRTEVGADGWPVA</sequence>
<dbReference type="AlphaFoldDB" id="A0A1T4ZW81"/>
<protein>
    <submittedName>
        <fullName evidence="2">5-methylcytosine-specific restriction enzyme A</fullName>
    </submittedName>
</protein>
<dbReference type="RefSeq" id="WP_079636873.1">
    <property type="nucleotide sequence ID" value="NZ_FUYP01000001.1"/>
</dbReference>
<dbReference type="SMART" id="SM00507">
    <property type="entry name" value="HNHc"/>
    <property type="match status" value="1"/>
</dbReference>